<dbReference type="AlphaFoldDB" id="A0A5M8P0I4"/>
<dbReference type="PIRSF" id="PIRSF004505">
    <property type="entry name" value="MT_bac"/>
    <property type="match status" value="1"/>
</dbReference>
<dbReference type="PANTHER" id="PTHR33603">
    <property type="entry name" value="METHYLTRANSFERASE"/>
    <property type="match status" value="1"/>
</dbReference>
<reference evidence="6 7" key="1">
    <citation type="submission" date="2019-03" db="EMBL/GenBank/DDBJ databases">
        <title>Single cell metagenomics reveals metabolic interactions within the superorganism composed of flagellate Streblomastix strix and complex community of Bacteroidetes bacteria on its surface.</title>
        <authorList>
            <person name="Treitli S.C."/>
            <person name="Kolisko M."/>
            <person name="Husnik F."/>
            <person name="Keeling P."/>
            <person name="Hampl V."/>
        </authorList>
    </citation>
    <scope>NUCLEOTIDE SEQUENCE [LARGE SCALE GENOMIC DNA]</scope>
    <source>
        <strain evidence="6">St1</strain>
    </source>
</reference>
<gene>
    <name evidence="5" type="primary">rlmH</name>
    <name evidence="6" type="ORF">EZS26_001946</name>
</gene>
<comment type="catalytic activity">
    <reaction evidence="5">
        <text>pseudouridine(1915) in 23S rRNA + S-adenosyl-L-methionine = N(3)-methylpseudouridine(1915) in 23S rRNA + S-adenosyl-L-homocysteine + H(+)</text>
        <dbReference type="Rhea" id="RHEA:42752"/>
        <dbReference type="Rhea" id="RHEA-COMP:10221"/>
        <dbReference type="Rhea" id="RHEA-COMP:10222"/>
        <dbReference type="ChEBI" id="CHEBI:15378"/>
        <dbReference type="ChEBI" id="CHEBI:57856"/>
        <dbReference type="ChEBI" id="CHEBI:59789"/>
        <dbReference type="ChEBI" id="CHEBI:65314"/>
        <dbReference type="ChEBI" id="CHEBI:74486"/>
        <dbReference type="EC" id="2.1.1.177"/>
    </reaction>
</comment>
<organism evidence="6 7">
    <name type="scientific">Candidatus Ordinivivax streblomastigis</name>
    <dbReference type="NCBI Taxonomy" id="2540710"/>
    <lineage>
        <taxon>Bacteria</taxon>
        <taxon>Pseudomonadati</taxon>
        <taxon>Bacteroidota</taxon>
        <taxon>Bacteroidia</taxon>
        <taxon>Bacteroidales</taxon>
        <taxon>Candidatus Ordinivivax</taxon>
    </lineage>
</organism>
<dbReference type="EC" id="2.1.1.177" evidence="5"/>
<keyword evidence="5" id="KW-0698">rRNA processing</keyword>
<dbReference type="Pfam" id="PF02590">
    <property type="entry name" value="SPOUT_MTase"/>
    <property type="match status" value="1"/>
</dbReference>
<sequence>MKIQLVVVGKTTQDFVKNGLDEFGKRLKHYLPFEMQVIPELKNTKNLSFEQQKEKEGEWLLKMLHPDDYVVLLDEHGKEFSSVDFANYLEKKTHTGTKNLVFIIGGPYGFSSQVYEKAQEKISLSRMTFSHQLIRIIFVEQLYRAMTILNHEPYHHE</sequence>
<keyword evidence="5" id="KW-0963">Cytoplasm</keyword>
<name>A0A5M8P0I4_9BACT</name>
<accession>A0A5M8P0I4</accession>
<evidence type="ECO:0000256" key="4">
    <source>
        <dbReference type="ARBA" id="ARBA00038303"/>
    </source>
</evidence>
<dbReference type="InterPro" id="IPR003742">
    <property type="entry name" value="RlmH-like"/>
</dbReference>
<dbReference type="CDD" id="cd18081">
    <property type="entry name" value="RlmH-like"/>
    <property type="match status" value="1"/>
</dbReference>
<comment type="function">
    <text evidence="5">Specifically methylates the pseudouridine at position 1915 (m3Psi1915) in 23S rRNA.</text>
</comment>
<dbReference type="InterPro" id="IPR029028">
    <property type="entry name" value="Alpha/beta_knot_MTases"/>
</dbReference>
<feature type="binding site" evidence="5">
    <location>
        <position position="105"/>
    </location>
    <ligand>
        <name>S-adenosyl-L-methionine</name>
        <dbReference type="ChEBI" id="CHEBI:59789"/>
    </ligand>
</feature>
<comment type="subunit">
    <text evidence="5">Homodimer.</text>
</comment>
<proteinExistence type="inferred from homology"/>
<dbReference type="EMBL" id="SNRX01000012">
    <property type="protein sequence ID" value="KAA6301943.1"/>
    <property type="molecule type" value="Genomic_DNA"/>
</dbReference>
<evidence type="ECO:0000313" key="7">
    <source>
        <dbReference type="Proteomes" id="UP000324575"/>
    </source>
</evidence>
<evidence type="ECO:0000313" key="6">
    <source>
        <dbReference type="EMBL" id="KAA6301943.1"/>
    </source>
</evidence>
<dbReference type="GO" id="GO:0005737">
    <property type="term" value="C:cytoplasm"/>
    <property type="evidence" value="ECO:0007669"/>
    <property type="project" value="UniProtKB-SubCell"/>
</dbReference>
<comment type="similarity">
    <text evidence="4 5">Belongs to the RNA methyltransferase RlmH family.</text>
</comment>
<evidence type="ECO:0000256" key="2">
    <source>
        <dbReference type="ARBA" id="ARBA00022679"/>
    </source>
</evidence>
<dbReference type="GO" id="GO:0070038">
    <property type="term" value="F:rRNA (pseudouridine-N3-)-methyltransferase activity"/>
    <property type="evidence" value="ECO:0007669"/>
    <property type="project" value="UniProtKB-UniRule"/>
</dbReference>
<dbReference type="InterPro" id="IPR029026">
    <property type="entry name" value="tRNA_m1G_MTases_N"/>
</dbReference>
<protein>
    <recommendedName>
        <fullName evidence="5">Ribosomal RNA large subunit methyltransferase H</fullName>
        <ecNumber evidence="5">2.1.1.177</ecNumber>
    </recommendedName>
    <alternativeName>
        <fullName evidence="5">23S rRNA (pseudouridine1915-N3)-methyltransferase</fullName>
    </alternativeName>
    <alternativeName>
        <fullName evidence="5">23S rRNA m3Psi1915 methyltransferase</fullName>
    </alternativeName>
    <alternativeName>
        <fullName evidence="5">rRNA (pseudouridine-N3-)-methyltransferase RlmH</fullName>
    </alternativeName>
</protein>
<comment type="subcellular location">
    <subcellularLocation>
        <location evidence="5">Cytoplasm</location>
    </subcellularLocation>
</comment>
<dbReference type="PANTHER" id="PTHR33603:SF1">
    <property type="entry name" value="RIBOSOMAL RNA LARGE SUBUNIT METHYLTRANSFERASE H"/>
    <property type="match status" value="1"/>
</dbReference>
<keyword evidence="3 5" id="KW-0949">S-adenosyl-L-methionine</keyword>
<keyword evidence="2 5" id="KW-0808">Transferase</keyword>
<evidence type="ECO:0000256" key="3">
    <source>
        <dbReference type="ARBA" id="ARBA00022691"/>
    </source>
</evidence>
<dbReference type="HAMAP" id="MF_00658">
    <property type="entry name" value="23SrRNA_methyltr_H"/>
    <property type="match status" value="1"/>
</dbReference>
<dbReference type="Proteomes" id="UP000324575">
    <property type="component" value="Unassembled WGS sequence"/>
</dbReference>
<evidence type="ECO:0000256" key="1">
    <source>
        <dbReference type="ARBA" id="ARBA00022603"/>
    </source>
</evidence>
<feature type="binding site" evidence="5">
    <location>
        <position position="73"/>
    </location>
    <ligand>
        <name>S-adenosyl-L-methionine</name>
        <dbReference type="ChEBI" id="CHEBI:59789"/>
    </ligand>
</feature>
<dbReference type="NCBIfam" id="NF000990">
    <property type="entry name" value="PRK00103.2-4"/>
    <property type="match status" value="1"/>
</dbReference>
<dbReference type="SUPFAM" id="SSF75217">
    <property type="entry name" value="alpha/beta knot"/>
    <property type="match status" value="1"/>
</dbReference>
<dbReference type="Gene3D" id="3.40.1280.10">
    <property type="match status" value="1"/>
</dbReference>
<keyword evidence="1 5" id="KW-0489">Methyltransferase</keyword>
<comment type="caution">
    <text evidence="6">The sequence shown here is derived from an EMBL/GenBank/DDBJ whole genome shotgun (WGS) entry which is preliminary data.</text>
</comment>
<evidence type="ECO:0000256" key="5">
    <source>
        <dbReference type="HAMAP-Rule" id="MF_00658"/>
    </source>
</evidence>
<feature type="binding site" evidence="5">
    <location>
        <begin position="124"/>
        <end position="129"/>
    </location>
    <ligand>
        <name>S-adenosyl-L-methionine</name>
        <dbReference type="ChEBI" id="CHEBI:59789"/>
    </ligand>
</feature>